<evidence type="ECO:0000256" key="6">
    <source>
        <dbReference type="PROSITE-ProRule" id="PRU00169"/>
    </source>
</evidence>
<feature type="modified residue" description="4-aspartylphosphate" evidence="6">
    <location>
        <position position="1342"/>
    </location>
</feature>
<keyword evidence="5" id="KW-0418">Kinase</keyword>
<protein>
    <recommendedName>
        <fullName evidence="2">histidine kinase</fullName>
        <ecNumber evidence="2">2.7.13.3</ecNumber>
    </recommendedName>
</protein>
<dbReference type="InterPro" id="IPR000700">
    <property type="entry name" value="PAS-assoc_C"/>
</dbReference>
<dbReference type="PANTHER" id="PTHR43047:SF72">
    <property type="entry name" value="OSMOSENSING HISTIDINE PROTEIN KINASE SLN1"/>
    <property type="match status" value="1"/>
</dbReference>
<evidence type="ECO:0000259" key="11">
    <source>
        <dbReference type="PROSITE" id="PS50113"/>
    </source>
</evidence>
<dbReference type="PROSITE" id="PS50109">
    <property type="entry name" value="HIS_KIN"/>
    <property type="match status" value="1"/>
</dbReference>
<dbReference type="Pfam" id="PF00512">
    <property type="entry name" value="HisKA"/>
    <property type="match status" value="1"/>
</dbReference>
<dbReference type="InterPro" id="IPR003661">
    <property type="entry name" value="HisK_dim/P_dom"/>
</dbReference>
<feature type="transmembrane region" description="Helical" evidence="7">
    <location>
        <begin position="70"/>
        <end position="95"/>
    </location>
</feature>
<feature type="domain" description="Response regulatory" evidence="9">
    <location>
        <begin position="1292"/>
        <end position="1407"/>
    </location>
</feature>
<dbReference type="Pfam" id="PF13426">
    <property type="entry name" value="PAS_9"/>
    <property type="match status" value="4"/>
</dbReference>
<dbReference type="InterPro" id="IPR005467">
    <property type="entry name" value="His_kinase_dom"/>
</dbReference>
<dbReference type="SUPFAM" id="SSF55785">
    <property type="entry name" value="PYP-like sensor domain (PAS domain)"/>
    <property type="match status" value="6"/>
</dbReference>
<feature type="transmembrane region" description="Helical" evidence="7">
    <location>
        <begin position="37"/>
        <end position="58"/>
    </location>
</feature>
<dbReference type="Pfam" id="PF02518">
    <property type="entry name" value="HATPase_c"/>
    <property type="match status" value="1"/>
</dbReference>
<dbReference type="InterPro" id="IPR035965">
    <property type="entry name" value="PAS-like_dom_sf"/>
</dbReference>
<evidence type="ECO:0000259" key="10">
    <source>
        <dbReference type="PROSITE" id="PS50112"/>
    </source>
</evidence>
<dbReference type="InterPro" id="IPR000014">
    <property type="entry name" value="PAS"/>
</dbReference>
<feature type="domain" description="PAS" evidence="10">
    <location>
        <begin position="788"/>
        <end position="825"/>
    </location>
</feature>
<dbReference type="SMART" id="SM00086">
    <property type="entry name" value="PAC"/>
    <property type="match status" value="6"/>
</dbReference>
<dbReference type="SUPFAM" id="SSF52172">
    <property type="entry name" value="CheY-like"/>
    <property type="match status" value="1"/>
</dbReference>
<dbReference type="NCBIfam" id="TIGR00229">
    <property type="entry name" value="sensory_box"/>
    <property type="match status" value="5"/>
</dbReference>
<dbReference type="GO" id="GO:0009927">
    <property type="term" value="F:histidine phosphotransfer kinase activity"/>
    <property type="evidence" value="ECO:0007669"/>
    <property type="project" value="TreeGrafter"/>
</dbReference>
<evidence type="ECO:0000313" key="12">
    <source>
        <dbReference type="EMBL" id="SFS79531.1"/>
    </source>
</evidence>
<dbReference type="SUPFAM" id="SSF47384">
    <property type="entry name" value="Homodimeric domain of signal transducing histidine kinase"/>
    <property type="match status" value="1"/>
</dbReference>
<sequence length="1414" mass="161647">MKHLSLKLALLIIGIGFLSFIGWFYNIPFLTHISSKYLPIAVLASVLLIISGSFYGIYFSTKKSKFLNTIANSLAGLTFIITLLNAIDFLFIPQWNFENAFFNWVSTLKNVENSVQISPIATLLFLCSSASFLLYQIKPLKKITLLFLKGCFYIQFIVSSLFILVYIENISTFYLNNVYSLAFPTAIALFVLSILQLYLLKFDVWPFYNLKGNSLQSKLIRAFLPILLFFILISNGIESHLVTEHNENFTNSILLFISITLIIISYQIISKNVEKELNDSKSLYQSLFDNSTVGLYQTTPQGKIISANPALIKMLEFDSLEDLMKIDLSKGSYVNQKKRDEFISFMEKLGEIKNFEVQWYTKNGTIITVEESAKAIKNSEGEIIRYDGVVENISDFKIALTKLKISEEQLNSVLDINDIGIWSLDLITNYASRSPQHDKIFGYTEVLDEWTFQTFLNHVFISDKEFVTNTFNKAITEGKSWDFECRIVKVNGDVRWIRAFGNHLFNEQGKSISISGLIQDITENKLKELEITEAKNELEDVFKNDISANFTTSVKGEIIDCNRTFLKLFGFSSLEELKNIAITDLFNDSKKRTTLLRTILLNKKVLNEEIVFITKNGTKINCLINLIGVFDSNNKLIKTRGYLVNITKLKNAELQLKQSEERFRLASKATNEVIWERDLIHETFWRSENFETVFGWNQDDFKFTKNDIKDIVHPDDLKRVSDKLNAFLNNEDEYWEDNYRMLTKNGTYACVHDRAFKLKDKNNVPIKFIGSMTNKTEEILQKQQLKESEENYKNIVENALIGVYQTDLKGNILFTNQYIKDQSGYVLNGEIETINILDLYVQPNKRDEMLATLQKNGFVNNYEVEFYTKNKEIKYCLMNAKLFENKIVGMLLDITQIKHHELELSKLSKAIHQSPVSVVITNLKGEIEYANPKTSETTGYSFNELVGNNPRVLKSGEKSPEEYKELWNTLLSGNEWFGEFHNKKKNGELFWEKASISPVLDAHSNITHFIAIKEDITKQKEMLGELTIAKEKAEESDRLKSAFLANMSHEIRTPMNGILGFSELLKTPNLSLEKQKKYIEIIEKSGSRMLTTINDIIDISKIESKLVTIYSKEVNISKQIQEIYTFFKPEATKKGLELVVSIDPKLSDLTIQSDPDKIYAIIQNLVKNAIKFTKQGSIEIGCFLSNNNLQIFVSDTGIGIPTDRQPHIFDRFIQADIEDKEVYEGSGLGLTISKSYAEMLDGTIHLKSILGQGSTFTFIIPIKKTNENIDSDANNTKSLATSKNNTKPINLNILIVDDESLVQLYLQEILFKKAANLLIASNGVEALEIFKADPEINLILLDIQMPIMNGYEVARQIRAFNKDVIIIAQTAFVQTGDREKSLAAGCNDYISKPINQIELLEKIEKYFSKKNIQL</sequence>
<feature type="transmembrane region" description="Helical" evidence="7">
    <location>
        <begin position="219"/>
        <end position="237"/>
    </location>
</feature>
<evidence type="ECO:0000259" key="8">
    <source>
        <dbReference type="PROSITE" id="PS50109"/>
    </source>
</evidence>
<dbReference type="PANTHER" id="PTHR43047">
    <property type="entry name" value="TWO-COMPONENT HISTIDINE PROTEIN KINASE"/>
    <property type="match status" value="1"/>
</dbReference>
<feature type="domain" description="PAS" evidence="10">
    <location>
        <begin position="903"/>
        <end position="949"/>
    </location>
</feature>
<feature type="transmembrane region" description="Helical" evidence="7">
    <location>
        <begin position="249"/>
        <end position="269"/>
    </location>
</feature>
<dbReference type="CDD" id="cd16922">
    <property type="entry name" value="HATPase_EvgS-ArcB-TorS-like"/>
    <property type="match status" value="1"/>
</dbReference>
<keyword evidence="13" id="KW-1185">Reference proteome</keyword>
<name>A0A1I6SRD7_9FLAO</name>
<dbReference type="SMART" id="SM00091">
    <property type="entry name" value="PAS"/>
    <property type="match status" value="6"/>
</dbReference>
<dbReference type="InterPro" id="IPR001789">
    <property type="entry name" value="Sig_transdc_resp-reg_receiver"/>
</dbReference>
<organism evidence="12 13">
    <name type="scientific">Lutibacter maritimus</name>
    <dbReference type="NCBI Taxonomy" id="593133"/>
    <lineage>
        <taxon>Bacteria</taxon>
        <taxon>Pseudomonadati</taxon>
        <taxon>Bacteroidota</taxon>
        <taxon>Flavobacteriia</taxon>
        <taxon>Flavobacteriales</taxon>
        <taxon>Flavobacteriaceae</taxon>
        <taxon>Lutibacter</taxon>
    </lineage>
</organism>
<dbReference type="PROSITE" id="PS50110">
    <property type="entry name" value="RESPONSE_REGULATORY"/>
    <property type="match status" value="1"/>
</dbReference>
<dbReference type="Proteomes" id="UP000199312">
    <property type="component" value="Unassembled WGS sequence"/>
</dbReference>
<dbReference type="Gene3D" id="3.40.50.2300">
    <property type="match status" value="1"/>
</dbReference>
<dbReference type="STRING" id="593133.SAMN04488006_0078"/>
<dbReference type="SMART" id="SM00448">
    <property type="entry name" value="REC"/>
    <property type="match status" value="1"/>
</dbReference>
<keyword evidence="7" id="KW-1133">Transmembrane helix</keyword>
<gene>
    <name evidence="12" type="ORF">SAMN04488006_0078</name>
</gene>
<dbReference type="CDD" id="cd17546">
    <property type="entry name" value="REC_hyHK_CKI1_RcsC-like"/>
    <property type="match status" value="1"/>
</dbReference>
<proteinExistence type="predicted"/>
<dbReference type="InterPro" id="IPR036890">
    <property type="entry name" value="HATPase_C_sf"/>
</dbReference>
<feature type="domain" description="PAS" evidence="10">
    <location>
        <begin position="534"/>
        <end position="587"/>
    </location>
</feature>
<feature type="domain" description="PAC" evidence="11">
    <location>
        <begin position="481"/>
        <end position="533"/>
    </location>
</feature>
<feature type="domain" description="PAC" evidence="11">
    <location>
        <begin position="353"/>
        <end position="405"/>
    </location>
</feature>
<reference evidence="13" key="1">
    <citation type="submission" date="2016-10" db="EMBL/GenBank/DDBJ databases">
        <authorList>
            <person name="Varghese N."/>
            <person name="Submissions S."/>
        </authorList>
    </citation>
    <scope>NUCLEOTIDE SEQUENCE [LARGE SCALE GENOMIC DNA]</scope>
    <source>
        <strain evidence="13">DSM 24450</strain>
    </source>
</reference>
<evidence type="ECO:0000256" key="5">
    <source>
        <dbReference type="ARBA" id="ARBA00022777"/>
    </source>
</evidence>
<feature type="domain" description="Histidine kinase" evidence="8">
    <location>
        <begin position="1046"/>
        <end position="1264"/>
    </location>
</feature>
<dbReference type="Gene3D" id="1.10.287.130">
    <property type="match status" value="1"/>
</dbReference>
<dbReference type="CDD" id="cd00082">
    <property type="entry name" value="HisKA"/>
    <property type="match status" value="1"/>
</dbReference>
<evidence type="ECO:0000256" key="7">
    <source>
        <dbReference type="SAM" id="Phobius"/>
    </source>
</evidence>
<dbReference type="RefSeq" id="WP_090230319.1">
    <property type="nucleotide sequence ID" value="NZ_FOZP01000010.1"/>
</dbReference>
<evidence type="ECO:0000256" key="1">
    <source>
        <dbReference type="ARBA" id="ARBA00000085"/>
    </source>
</evidence>
<dbReference type="Pfam" id="PF08447">
    <property type="entry name" value="PAS_3"/>
    <property type="match status" value="2"/>
</dbReference>
<dbReference type="SMART" id="SM00387">
    <property type="entry name" value="HATPase_c"/>
    <property type="match status" value="1"/>
</dbReference>
<dbReference type="OrthoDB" id="9811889at2"/>
<keyword evidence="7" id="KW-0812">Transmembrane</keyword>
<dbReference type="InterPro" id="IPR001610">
    <property type="entry name" value="PAC"/>
</dbReference>
<evidence type="ECO:0000256" key="4">
    <source>
        <dbReference type="ARBA" id="ARBA00022679"/>
    </source>
</evidence>
<feature type="transmembrane region" description="Helical" evidence="7">
    <location>
        <begin position="146"/>
        <end position="167"/>
    </location>
</feature>
<dbReference type="SMART" id="SM00388">
    <property type="entry name" value="HisKA"/>
    <property type="match status" value="1"/>
</dbReference>
<dbReference type="InterPro" id="IPR003594">
    <property type="entry name" value="HATPase_dom"/>
</dbReference>
<dbReference type="Pfam" id="PF00072">
    <property type="entry name" value="Response_reg"/>
    <property type="match status" value="1"/>
</dbReference>
<dbReference type="GO" id="GO:0005886">
    <property type="term" value="C:plasma membrane"/>
    <property type="evidence" value="ECO:0007669"/>
    <property type="project" value="TreeGrafter"/>
</dbReference>
<dbReference type="InterPro" id="IPR004358">
    <property type="entry name" value="Sig_transdc_His_kin-like_C"/>
</dbReference>
<dbReference type="GO" id="GO:0000155">
    <property type="term" value="F:phosphorelay sensor kinase activity"/>
    <property type="evidence" value="ECO:0007669"/>
    <property type="project" value="InterPro"/>
</dbReference>
<dbReference type="PROSITE" id="PS50112">
    <property type="entry name" value="PAS"/>
    <property type="match status" value="4"/>
</dbReference>
<dbReference type="Gene3D" id="3.30.450.20">
    <property type="entry name" value="PAS domain"/>
    <property type="match status" value="6"/>
</dbReference>
<dbReference type="Gene3D" id="2.10.70.100">
    <property type="match status" value="1"/>
</dbReference>
<dbReference type="InterPro" id="IPR013655">
    <property type="entry name" value="PAS_fold_3"/>
</dbReference>
<dbReference type="Gene3D" id="3.30.565.10">
    <property type="entry name" value="Histidine kinase-like ATPase, C-terminal domain"/>
    <property type="match status" value="1"/>
</dbReference>
<dbReference type="FunFam" id="3.30.565.10:FF:000010">
    <property type="entry name" value="Sensor histidine kinase RcsC"/>
    <property type="match status" value="1"/>
</dbReference>
<accession>A0A1I6SRD7</accession>
<feature type="domain" description="PAC" evidence="11">
    <location>
        <begin position="606"/>
        <end position="658"/>
    </location>
</feature>
<evidence type="ECO:0000256" key="3">
    <source>
        <dbReference type="ARBA" id="ARBA00022553"/>
    </source>
</evidence>
<feature type="domain" description="PAC" evidence="11">
    <location>
        <begin position="976"/>
        <end position="1028"/>
    </location>
</feature>
<feature type="domain" description="PAS" evidence="10">
    <location>
        <begin position="659"/>
        <end position="731"/>
    </location>
</feature>
<dbReference type="EC" id="2.7.13.3" evidence="2"/>
<feature type="transmembrane region" description="Helical" evidence="7">
    <location>
        <begin position="179"/>
        <end position="199"/>
    </location>
</feature>
<keyword evidence="7" id="KW-0472">Membrane</keyword>
<keyword evidence="3 6" id="KW-0597">Phosphoprotein</keyword>
<evidence type="ECO:0000256" key="2">
    <source>
        <dbReference type="ARBA" id="ARBA00012438"/>
    </source>
</evidence>
<feature type="transmembrane region" description="Helical" evidence="7">
    <location>
        <begin position="7"/>
        <end position="25"/>
    </location>
</feature>
<evidence type="ECO:0000313" key="13">
    <source>
        <dbReference type="Proteomes" id="UP000199312"/>
    </source>
</evidence>
<dbReference type="InterPro" id="IPR036097">
    <property type="entry name" value="HisK_dim/P_sf"/>
</dbReference>
<keyword evidence="4" id="KW-0808">Transferase</keyword>
<dbReference type="EMBL" id="FOZP01000010">
    <property type="protein sequence ID" value="SFS79531.1"/>
    <property type="molecule type" value="Genomic_DNA"/>
</dbReference>
<evidence type="ECO:0000259" key="9">
    <source>
        <dbReference type="PROSITE" id="PS50110"/>
    </source>
</evidence>
<dbReference type="PROSITE" id="PS50113">
    <property type="entry name" value="PAC"/>
    <property type="match status" value="4"/>
</dbReference>
<comment type="catalytic activity">
    <reaction evidence="1">
        <text>ATP + protein L-histidine = ADP + protein N-phospho-L-histidine.</text>
        <dbReference type="EC" id="2.7.13.3"/>
    </reaction>
</comment>
<dbReference type="SUPFAM" id="SSF55874">
    <property type="entry name" value="ATPase domain of HSP90 chaperone/DNA topoisomerase II/histidine kinase"/>
    <property type="match status" value="1"/>
</dbReference>
<dbReference type="PRINTS" id="PR00344">
    <property type="entry name" value="BCTRLSENSOR"/>
</dbReference>
<dbReference type="InterPro" id="IPR011006">
    <property type="entry name" value="CheY-like_superfamily"/>
</dbReference>
<dbReference type="CDD" id="cd00130">
    <property type="entry name" value="PAS"/>
    <property type="match status" value="5"/>
</dbReference>